<keyword evidence="3 6" id="KW-0812">Transmembrane</keyword>
<dbReference type="PANTHER" id="PTHR30489:SF0">
    <property type="entry name" value="LIPOPROTEIN-RELEASING SYSTEM TRANSMEMBRANE PROTEIN LOLE"/>
    <property type="match status" value="1"/>
</dbReference>
<dbReference type="InterPro" id="IPR025857">
    <property type="entry name" value="MacB_PCD"/>
</dbReference>
<dbReference type="InterPro" id="IPR051447">
    <property type="entry name" value="Lipoprotein-release_system"/>
</dbReference>
<dbReference type="GO" id="GO:0098797">
    <property type="term" value="C:plasma membrane protein complex"/>
    <property type="evidence" value="ECO:0007669"/>
    <property type="project" value="TreeGrafter"/>
</dbReference>
<dbReference type="EMBL" id="UOEP01000212">
    <property type="protein sequence ID" value="VAW24363.1"/>
    <property type="molecule type" value="Genomic_DNA"/>
</dbReference>
<evidence type="ECO:0000256" key="4">
    <source>
        <dbReference type="ARBA" id="ARBA00022989"/>
    </source>
</evidence>
<comment type="subcellular location">
    <subcellularLocation>
        <location evidence="1">Cell membrane</location>
        <topology evidence="1">Multi-pass membrane protein</topology>
    </subcellularLocation>
</comment>
<keyword evidence="5 6" id="KW-0472">Membrane</keyword>
<evidence type="ECO:0000256" key="5">
    <source>
        <dbReference type="ARBA" id="ARBA00023136"/>
    </source>
</evidence>
<feature type="domain" description="ABC3 transporter permease C-terminal" evidence="7">
    <location>
        <begin position="285"/>
        <end position="410"/>
    </location>
</feature>
<proteinExistence type="predicted"/>
<feature type="domain" description="MacB-like periplasmic core" evidence="8">
    <location>
        <begin position="28"/>
        <end position="218"/>
    </location>
</feature>
<evidence type="ECO:0000259" key="8">
    <source>
        <dbReference type="Pfam" id="PF12704"/>
    </source>
</evidence>
<feature type="transmembrane region" description="Helical" evidence="6">
    <location>
        <begin position="25"/>
        <end position="47"/>
    </location>
</feature>
<evidence type="ECO:0000256" key="3">
    <source>
        <dbReference type="ARBA" id="ARBA00022692"/>
    </source>
</evidence>
<dbReference type="Pfam" id="PF02687">
    <property type="entry name" value="FtsX"/>
    <property type="match status" value="1"/>
</dbReference>
<evidence type="ECO:0000256" key="6">
    <source>
        <dbReference type="SAM" id="Phobius"/>
    </source>
</evidence>
<name>A0A3B0U7K1_9ZZZZ</name>
<sequence length="417" mass="47377">MNTELFIARKLFFDKKNQNRLSRRIINIALIGISLGLVVMLIAVSIVTGFKAEIRNKAIGFGGHIQITNFDTNRSYETQPINKAQEFLPKVKELGLVKYVQAFTTKPGIINTDEDIQGVILKGVGTDYHWGFFQKYLTEGRIPQINDSSRVNDVLISESLTKLLRLKLGDAIFMYFIQEGKWPPKIIRFKICGIYNTNLGEFDNLFVIGDIKHVQRLNDWNAGQISGFEIIITDFGKLGEAEMQVRELVVNYNEEPGTTLRTTNIARKYPQLFDWLNILDMNVWVILTLMVLVAGFNMTSALLVLILERSSMIGILKALGSPDWSIRKVFLYLSGFLISRGLLWGNIIGLTLISTQKYLHLMHLDPNTYYVDVVPVNFSILYFILLNAGTMVATLAMLVVPSYFISKISPEKTIRFE</sequence>
<protein>
    <submittedName>
        <fullName evidence="9">ABC transporter, permease protein</fullName>
    </submittedName>
</protein>
<dbReference type="AlphaFoldDB" id="A0A3B0U7K1"/>
<accession>A0A3B0U7K1</accession>
<feature type="transmembrane region" description="Helical" evidence="6">
    <location>
        <begin position="380"/>
        <end position="405"/>
    </location>
</feature>
<keyword evidence="4 6" id="KW-1133">Transmembrane helix</keyword>
<dbReference type="GO" id="GO:0044874">
    <property type="term" value="P:lipoprotein localization to outer membrane"/>
    <property type="evidence" value="ECO:0007669"/>
    <property type="project" value="TreeGrafter"/>
</dbReference>
<dbReference type="PANTHER" id="PTHR30489">
    <property type="entry name" value="LIPOPROTEIN-RELEASING SYSTEM TRANSMEMBRANE PROTEIN LOLE"/>
    <property type="match status" value="1"/>
</dbReference>
<reference evidence="9" key="1">
    <citation type="submission" date="2018-06" db="EMBL/GenBank/DDBJ databases">
        <authorList>
            <person name="Zhirakovskaya E."/>
        </authorList>
    </citation>
    <scope>NUCLEOTIDE SEQUENCE</scope>
</reference>
<gene>
    <name evidence="9" type="ORF">MNBD_BACTEROID01-2810</name>
</gene>
<dbReference type="Pfam" id="PF12704">
    <property type="entry name" value="MacB_PCD"/>
    <property type="match status" value="1"/>
</dbReference>
<keyword evidence="2" id="KW-1003">Cell membrane</keyword>
<evidence type="ECO:0000256" key="2">
    <source>
        <dbReference type="ARBA" id="ARBA00022475"/>
    </source>
</evidence>
<evidence type="ECO:0000313" key="9">
    <source>
        <dbReference type="EMBL" id="VAW24363.1"/>
    </source>
</evidence>
<evidence type="ECO:0000259" key="7">
    <source>
        <dbReference type="Pfam" id="PF02687"/>
    </source>
</evidence>
<feature type="transmembrane region" description="Helical" evidence="6">
    <location>
        <begin position="283"/>
        <end position="308"/>
    </location>
</feature>
<dbReference type="InterPro" id="IPR003838">
    <property type="entry name" value="ABC3_permease_C"/>
</dbReference>
<organism evidence="9">
    <name type="scientific">hydrothermal vent metagenome</name>
    <dbReference type="NCBI Taxonomy" id="652676"/>
    <lineage>
        <taxon>unclassified sequences</taxon>
        <taxon>metagenomes</taxon>
        <taxon>ecological metagenomes</taxon>
    </lineage>
</organism>
<evidence type="ECO:0000256" key="1">
    <source>
        <dbReference type="ARBA" id="ARBA00004651"/>
    </source>
</evidence>
<feature type="transmembrane region" description="Helical" evidence="6">
    <location>
        <begin position="329"/>
        <end position="353"/>
    </location>
</feature>